<feature type="domain" description="Integrase zinc-binding" evidence="9">
    <location>
        <begin position="432"/>
        <end position="465"/>
    </location>
</feature>
<dbReference type="Pfam" id="PF17921">
    <property type="entry name" value="Integrase_H2C2"/>
    <property type="match status" value="1"/>
</dbReference>
<evidence type="ECO:0000256" key="5">
    <source>
        <dbReference type="ARBA" id="ARBA00022801"/>
    </source>
</evidence>
<gene>
    <name evidence="10" type="ORF">G2W53_008319</name>
</gene>
<reference evidence="10" key="1">
    <citation type="submission" date="2020-09" db="EMBL/GenBank/DDBJ databases">
        <title>Genome-Enabled Discovery of Anthraquinone Biosynthesis in Senna tora.</title>
        <authorList>
            <person name="Kang S.-H."/>
            <person name="Pandey R.P."/>
            <person name="Lee C.-M."/>
            <person name="Sim J.-S."/>
            <person name="Jeong J.-T."/>
            <person name="Choi B.-S."/>
            <person name="Jung M."/>
            <person name="Ginzburg D."/>
            <person name="Zhao K."/>
            <person name="Won S.Y."/>
            <person name="Oh T.-J."/>
            <person name="Yu Y."/>
            <person name="Kim N.-H."/>
            <person name="Lee O.R."/>
            <person name="Lee T.-H."/>
            <person name="Bashyal P."/>
            <person name="Kim T.-S."/>
            <person name="Lee W.-H."/>
            <person name="Kawkins C."/>
            <person name="Kim C.-K."/>
            <person name="Kim J.S."/>
            <person name="Ahn B.O."/>
            <person name="Rhee S.Y."/>
            <person name="Sohng J.K."/>
        </authorList>
    </citation>
    <scope>NUCLEOTIDE SEQUENCE</scope>
    <source>
        <tissue evidence="10">Leaf</tissue>
    </source>
</reference>
<evidence type="ECO:0000259" key="8">
    <source>
        <dbReference type="Pfam" id="PF17917"/>
    </source>
</evidence>
<dbReference type="Proteomes" id="UP000634136">
    <property type="component" value="Unassembled WGS sequence"/>
</dbReference>
<sequence length="467" mass="55015">MANTGDELNGDRNPKNLDITLIALWQQFERMNVIVGDIRDRRHHRRREVFKNEFKYDKDGSMPSLEDNCDLGIKYAEEGECLVVRRALNCQIKEHELNEQRENIFHTRCLVNNKVCSLIIDGGSITNVASTTMVEKLNLSIIRHPRPYKLQLLNECGEIKVDKQVLVSFSIGKYCDKILCDVVPMHAGHILLGRPWEFDRKVKKDGFTNRYYFVMNDKPVTLVLLTPKQVFEDQIKMKKEREKNESELKKRKNLRIQKKKFKREKKVRASCKMRVEKRKKLRVQKKIFKTLRYPTYDKELYALKRALENWQHYLWPKQFLIHTDHQSLKHIKGQGKLNKRHASWLEFIETFPYVIKYKKGKENVVADALSRRYTLLTSLNTRLLGFEYIKKLYANDADFAEAVVSCENKAFGKFYRVDGFLFKENRICVPQCSLRELLVREAHGGGLMGHFGITKTLDVLHEHFFLA</sequence>
<keyword evidence="6" id="KW-0695">RNA-directed DNA polymerase</keyword>
<keyword evidence="3" id="KW-0540">Nuclease</keyword>
<dbReference type="SUPFAM" id="SSF56672">
    <property type="entry name" value="DNA/RNA polymerases"/>
    <property type="match status" value="1"/>
</dbReference>
<feature type="coiled-coil region" evidence="7">
    <location>
        <begin position="237"/>
        <end position="264"/>
    </location>
</feature>
<dbReference type="PANTHER" id="PTHR35046">
    <property type="entry name" value="ZINC KNUCKLE (CCHC-TYPE) FAMILY PROTEIN"/>
    <property type="match status" value="1"/>
</dbReference>
<evidence type="ECO:0000256" key="4">
    <source>
        <dbReference type="ARBA" id="ARBA00022759"/>
    </source>
</evidence>
<evidence type="ECO:0000256" key="1">
    <source>
        <dbReference type="ARBA" id="ARBA00022679"/>
    </source>
</evidence>
<dbReference type="InterPro" id="IPR021109">
    <property type="entry name" value="Peptidase_aspartic_dom_sf"/>
</dbReference>
<dbReference type="InterPro" id="IPR041588">
    <property type="entry name" value="Integrase_H2C2"/>
</dbReference>
<protein>
    <submittedName>
        <fullName evidence="10">Transposon Ty3-G Gag-Pol polyprotein</fullName>
    </submittedName>
</protein>
<dbReference type="GO" id="GO:0003964">
    <property type="term" value="F:RNA-directed DNA polymerase activity"/>
    <property type="evidence" value="ECO:0007669"/>
    <property type="project" value="UniProtKB-KW"/>
</dbReference>
<dbReference type="InterPro" id="IPR041373">
    <property type="entry name" value="RT_RNaseH"/>
</dbReference>
<evidence type="ECO:0000256" key="7">
    <source>
        <dbReference type="SAM" id="Coils"/>
    </source>
</evidence>
<evidence type="ECO:0000256" key="2">
    <source>
        <dbReference type="ARBA" id="ARBA00022695"/>
    </source>
</evidence>
<evidence type="ECO:0000256" key="6">
    <source>
        <dbReference type="ARBA" id="ARBA00022918"/>
    </source>
</evidence>
<dbReference type="InterPro" id="IPR043502">
    <property type="entry name" value="DNA/RNA_pol_sf"/>
</dbReference>
<keyword evidence="5" id="KW-0378">Hydrolase</keyword>
<dbReference type="Gene3D" id="1.10.340.70">
    <property type="match status" value="1"/>
</dbReference>
<feature type="domain" description="Reverse transcriptase RNase H-like" evidence="8">
    <location>
        <begin position="291"/>
        <end position="351"/>
    </location>
</feature>
<dbReference type="OrthoDB" id="1933708at2759"/>
<dbReference type="EMBL" id="JAAIUW010000003">
    <property type="protein sequence ID" value="KAF7839837.1"/>
    <property type="molecule type" value="Genomic_DNA"/>
</dbReference>
<keyword evidence="11" id="KW-1185">Reference proteome</keyword>
<evidence type="ECO:0000313" key="11">
    <source>
        <dbReference type="Proteomes" id="UP000634136"/>
    </source>
</evidence>
<keyword evidence="4" id="KW-0255">Endonuclease</keyword>
<dbReference type="GO" id="GO:0004519">
    <property type="term" value="F:endonuclease activity"/>
    <property type="evidence" value="ECO:0007669"/>
    <property type="project" value="UniProtKB-KW"/>
</dbReference>
<evidence type="ECO:0000259" key="9">
    <source>
        <dbReference type="Pfam" id="PF17921"/>
    </source>
</evidence>
<comment type="caution">
    <text evidence="10">The sequence shown here is derived from an EMBL/GenBank/DDBJ whole genome shotgun (WGS) entry which is preliminary data.</text>
</comment>
<dbReference type="Pfam" id="PF17917">
    <property type="entry name" value="RT_RNaseH"/>
    <property type="match status" value="1"/>
</dbReference>
<name>A0A835CI12_9FABA</name>
<dbReference type="AlphaFoldDB" id="A0A835CI12"/>
<dbReference type="GO" id="GO:0016787">
    <property type="term" value="F:hydrolase activity"/>
    <property type="evidence" value="ECO:0007669"/>
    <property type="project" value="UniProtKB-KW"/>
</dbReference>
<evidence type="ECO:0000256" key="3">
    <source>
        <dbReference type="ARBA" id="ARBA00022722"/>
    </source>
</evidence>
<proteinExistence type="predicted"/>
<dbReference type="Gene3D" id="2.40.70.10">
    <property type="entry name" value="Acid Proteases"/>
    <property type="match status" value="1"/>
</dbReference>
<dbReference type="CDD" id="cd09274">
    <property type="entry name" value="RNase_HI_RT_Ty3"/>
    <property type="match status" value="1"/>
</dbReference>
<keyword evidence="7" id="KW-0175">Coiled coil</keyword>
<accession>A0A835CI12</accession>
<organism evidence="10 11">
    <name type="scientific">Senna tora</name>
    <dbReference type="NCBI Taxonomy" id="362788"/>
    <lineage>
        <taxon>Eukaryota</taxon>
        <taxon>Viridiplantae</taxon>
        <taxon>Streptophyta</taxon>
        <taxon>Embryophyta</taxon>
        <taxon>Tracheophyta</taxon>
        <taxon>Spermatophyta</taxon>
        <taxon>Magnoliopsida</taxon>
        <taxon>eudicotyledons</taxon>
        <taxon>Gunneridae</taxon>
        <taxon>Pentapetalae</taxon>
        <taxon>rosids</taxon>
        <taxon>fabids</taxon>
        <taxon>Fabales</taxon>
        <taxon>Fabaceae</taxon>
        <taxon>Caesalpinioideae</taxon>
        <taxon>Cassia clade</taxon>
        <taxon>Senna</taxon>
    </lineage>
</organism>
<dbReference type="CDD" id="cd00303">
    <property type="entry name" value="retropepsin_like"/>
    <property type="match status" value="1"/>
</dbReference>
<keyword evidence="1" id="KW-0808">Transferase</keyword>
<keyword evidence="2" id="KW-0548">Nucleotidyltransferase</keyword>
<dbReference type="PANTHER" id="PTHR35046:SF9">
    <property type="entry name" value="RNA-DIRECTED DNA POLYMERASE"/>
    <property type="match status" value="1"/>
</dbReference>
<evidence type="ECO:0000313" key="10">
    <source>
        <dbReference type="EMBL" id="KAF7839837.1"/>
    </source>
</evidence>